<keyword evidence="6 11" id="KW-0812">Transmembrane</keyword>
<dbReference type="GO" id="GO:0005886">
    <property type="term" value="C:plasma membrane"/>
    <property type="evidence" value="ECO:0007669"/>
    <property type="project" value="TreeGrafter"/>
</dbReference>
<dbReference type="AlphaFoldDB" id="A0A1J0VJ10"/>
<dbReference type="Proteomes" id="UP000181985">
    <property type="component" value="Chromosome"/>
</dbReference>
<dbReference type="CDD" id="cd00075">
    <property type="entry name" value="HATPase"/>
    <property type="match status" value="1"/>
</dbReference>
<evidence type="ECO:0000313" key="15">
    <source>
        <dbReference type="Proteomes" id="UP000181985"/>
    </source>
</evidence>
<dbReference type="InterPro" id="IPR003594">
    <property type="entry name" value="HATPase_dom"/>
</dbReference>
<dbReference type="InterPro" id="IPR050428">
    <property type="entry name" value="TCS_sensor_his_kinase"/>
</dbReference>
<evidence type="ECO:0000256" key="1">
    <source>
        <dbReference type="ARBA" id="ARBA00000085"/>
    </source>
</evidence>
<dbReference type="PROSITE" id="PS50109">
    <property type="entry name" value="HIS_KIN"/>
    <property type="match status" value="1"/>
</dbReference>
<keyword evidence="4" id="KW-0597">Phosphoprotein</keyword>
<evidence type="ECO:0000313" key="14">
    <source>
        <dbReference type="EMBL" id="APE32002.1"/>
    </source>
</evidence>
<dbReference type="InterPro" id="IPR036890">
    <property type="entry name" value="HATPase_C_sf"/>
</dbReference>
<protein>
    <recommendedName>
        <fullName evidence="3">histidine kinase</fullName>
        <ecNumber evidence="3">2.7.13.3</ecNumber>
    </recommendedName>
</protein>
<keyword evidence="15" id="KW-1185">Reference proteome</keyword>
<dbReference type="SMART" id="SM00388">
    <property type="entry name" value="HisKA"/>
    <property type="match status" value="1"/>
</dbReference>
<gene>
    <name evidence="14" type="ORF">BOX17_14205</name>
</gene>
<evidence type="ECO:0000259" key="12">
    <source>
        <dbReference type="PROSITE" id="PS50109"/>
    </source>
</evidence>
<dbReference type="Pfam" id="PF00512">
    <property type="entry name" value="HisKA"/>
    <property type="match status" value="1"/>
</dbReference>
<dbReference type="CDD" id="cd00082">
    <property type="entry name" value="HisKA"/>
    <property type="match status" value="1"/>
</dbReference>
<evidence type="ECO:0000256" key="8">
    <source>
        <dbReference type="ARBA" id="ARBA00022989"/>
    </source>
</evidence>
<dbReference type="PANTHER" id="PTHR45436">
    <property type="entry name" value="SENSOR HISTIDINE KINASE YKOH"/>
    <property type="match status" value="1"/>
</dbReference>
<evidence type="ECO:0000256" key="11">
    <source>
        <dbReference type="SAM" id="Phobius"/>
    </source>
</evidence>
<proteinExistence type="predicted"/>
<dbReference type="EC" id="2.7.13.3" evidence="3"/>
<dbReference type="Pfam" id="PF08521">
    <property type="entry name" value="2CSK_N"/>
    <property type="match status" value="1"/>
</dbReference>
<dbReference type="InterPro" id="IPR036097">
    <property type="entry name" value="HisK_dim/P_sf"/>
</dbReference>
<keyword evidence="8 11" id="KW-1133">Transmembrane helix</keyword>
<dbReference type="InterPro" id="IPR004358">
    <property type="entry name" value="Sig_transdc_His_kin-like_C"/>
</dbReference>
<dbReference type="KEGG" id="hsi:BOX17_14205"/>
<keyword evidence="10 11" id="KW-0472">Membrane</keyword>
<dbReference type="InterPro" id="IPR005467">
    <property type="entry name" value="His_kinase_dom"/>
</dbReference>
<feature type="domain" description="Histidine kinase" evidence="12">
    <location>
        <begin position="247"/>
        <end position="454"/>
    </location>
</feature>
<dbReference type="SMART" id="SM00387">
    <property type="entry name" value="HATPase_c"/>
    <property type="match status" value="1"/>
</dbReference>
<dbReference type="RefSeq" id="WP_071945683.1">
    <property type="nucleotide sequence ID" value="NZ_CP018139.1"/>
</dbReference>
<evidence type="ECO:0000256" key="2">
    <source>
        <dbReference type="ARBA" id="ARBA00004370"/>
    </source>
</evidence>
<reference evidence="15" key="1">
    <citation type="submission" date="2016-11" db="EMBL/GenBank/DDBJ databases">
        <title>Halolamina sediminis sp. nov., an extremely halophilic archaeon isolated from solar salt.</title>
        <authorList>
            <person name="Koh H.-W."/>
            <person name="Rani S."/>
            <person name="Park S.-J."/>
        </authorList>
    </citation>
    <scope>NUCLEOTIDE SEQUENCE [LARGE SCALE GENOMIC DNA]</scope>
    <source>
        <strain evidence="15">Hb3</strain>
    </source>
</reference>
<feature type="domain" description="HAMP" evidence="13">
    <location>
        <begin position="188"/>
        <end position="239"/>
    </location>
</feature>
<dbReference type="PRINTS" id="PR00344">
    <property type="entry name" value="BCTRLSENSOR"/>
</dbReference>
<organism evidence="14 15">
    <name type="scientific">Halomonas aestuarii</name>
    <dbReference type="NCBI Taxonomy" id="1897729"/>
    <lineage>
        <taxon>Bacteria</taxon>
        <taxon>Pseudomonadati</taxon>
        <taxon>Pseudomonadota</taxon>
        <taxon>Gammaproteobacteria</taxon>
        <taxon>Oceanospirillales</taxon>
        <taxon>Halomonadaceae</taxon>
        <taxon>Halomonas</taxon>
    </lineage>
</organism>
<dbReference type="Gene3D" id="3.30.565.10">
    <property type="entry name" value="Histidine kinase-like ATPase, C-terminal domain"/>
    <property type="match status" value="1"/>
</dbReference>
<accession>A0A1J0VJ10</accession>
<dbReference type="InterPro" id="IPR013727">
    <property type="entry name" value="2CSK_N"/>
</dbReference>
<dbReference type="InterPro" id="IPR003660">
    <property type="entry name" value="HAMP_dom"/>
</dbReference>
<keyword evidence="7 14" id="KW-0418">Kinase</keyword>
<dbReference type="SUPFAM" id="SSF55874">
    <property type="entry name" value="ATPase domain of HSP90 chaperone/DNA topoisomerase II/histidine kinase"/>
    <property type="match status" value="1"/>
</dbReference>
<keyword evidence="5" id="KW-0808">Transferase</keyword>
<dbReference type="SUPFAM" id="SSF47384">
    <property type="entry name" value="Homodimeric domain of signal transducing histidine kinase"/>
    <property type="match status" value="1"/>
</dbReference>
<dbReference type="InterPro" id="IPR003661">
    <property type="entry name" value="HisK_dim/P_dom"/>
</dbReference>
<dbReference type="GO" id="GO:0000155">
    <property type="term" value="F:phosphorelay sensor kinase activity"/>
    <property type="evidence" value="ECO:0007669"/>
    <property type="project" value="InterPro"/>
</dbReference>
<feature type="transmembrane region" description="Helical" evidence="11">
    <location>
        <begin position="12"/>
        <end position="32"/>
    </location>
</feature>
<evidence type="ECO:0000256" key="9">
    <source>
        <dbReference type="ARBA" id="ARBA00023012"/>
    </source>
</evidence>
<dbReference type="OrthoDB" id="9809766at2"/>
<comment type="catalytic activity">
    <reaction evidence="1">
        <text>ATP + protein L-histidine = ADP + protein N-phospho-L-histidine.</text>
        <dbReference type="EC" id="2.7.13.3"/>
    </reaction>
</comment>
<sequence>MKRGDSLYRRLLAWLLLPLLILGSLILLQAWIEARRTSDRAFDRLLEAASLAIAEQVQWQDDRLWLDLPPAALDMLATDAEERVFYSLVDSRGRLITGNAELPGDAREKASDDDTLLYRDIDWQGLSLRQGVRRTRLEDWQLREPFEVRVAHSREGRDALAAELWRANLAMILAMAALAIVALLLAIRAALAPLTRLRRAIRRRDPRTLAPLELRLPRELAELRDTVNELLARMRRVRTNQERFIGDASHQLRTPLAGLSARAELALRQDDPARWREALVAMQATSTRTARLAMQLLSLTRLANPEYRPALEPLALNAIAREAVREHWSACRRAGVDLGVETAAEDVEVRGLDWQLAEAIGNLIDNACRYGASHVTVRVGEAPPSLTVEDDGPGIPAERRRLMLRPFHRDREDLEGSGLGLAIVDGIARAHGARLTLSEGPDGRGLRVALSFTGGPPMNPPGDAP</sequence>
<dbReference type="Gene3D" id="1.10.287.130">
    <property type="match status" value="1"/>
</dbReference>
<evidence type="ECO:0000256" key="5">
    <source>
        <dbReference type="ARBA" id="ARBA00022679"/>
    </source>
</evidence>
<name>A0A1J0VJ10_9GAMM</name>
<evidence type="ECO:0000259" key="13">
    <source>
        <dbReference type="PROSITE" id="PS50885"/>
    </source>
</evidence>
<evidence type="ECO:0000256" key="6">
    <source>
        <dbReference type="ARBA" id="ARBA00022692"/>
    </source>
</evidence>
<evidence type="ECO:0000256" key="4">
    <source>
        <dbReference type="ARBA" id="ARBA00022553"/>
    </source>
</evidence>
<evidence type="ECO:0000256" key="10">
    <source>
        <dbReference type="ARBA" id="ARBA00023136"/>
    </source>
</evidence>
<dbReference type="EMBL" id="CP018139">
    <property type="protein sequence ID" value="APE32002.1"/>
    <property type="molecule type" value="Genomic_DNA"/>
</dbReference>
<dbReference type="PANTHER" id="PTHR45436:SF1">
    <property type="entry name" value="SENSOR PROTEIN QSEC"/>
    <property type="match status" value="1"/>
</dbReference>
<dbReference type="PROSITE" id="PS50885">
    <property type="entry name" value="HAMP"/>
    <property type="match status" value="1"/>
</dbReference>
<evidence type="ECO:0000256" key="3">
    <source>
        <dbReference type="ARBA" id="ARBA00012438"/>
    </source>
</evidence>
<evidence type="ECO:0000256" key="7">
    <source>
        <dbReference type="ARBA" id="ARBA00022777"/>
    </source>
</evidence>
<keyword evidence="9" id="KW-0902">Two-component regulatory system</keyword>
<dbReference type="Pfam" id="PF02518">
    <property type="entry name" value="HATPase_c"/>
    <property type="match status" value="1"/>
</dbReference>
<feature type="transmembrane region" description="Helical" evidence="11">
    <location>
        <begin position="169"/>
        <end position="194"/>
    </location>
</feature>
<comment type="subcellular location">
    <subcellularLocation>
        <location evidence="2">Membrane</location>
    </subcellularLocation>
</comment>